<feature type="transmembrane region" description="Helical" evidence="6">
    <location>
        <begin position="36"/>
        <end position="56"/>
    </location>
</feature>
<gene>
    <name evidence="8" type="ORF">E1963_15485</name>
</gene>
<evidence type="ECO:0000313" key="8">
    <source>
        <dbReference type="EMBL" id="TDA20713.1"/>
    </source>
</evidence>
<dbReference type="Proteomes" id="UP000295710">
    <property type="component" value="Unassembled WGS sequence"/>
</dbReference>
<keyword evidence="2" id="KW-1003">Cell membrane</keyword>
<comment type="caution">
    <text evidence="8">The sequence shown here is derived from an EMBL/GenBank/DDBJ whole genome shotgun (WGS) entry which is preliminary data.</text>
</comment>
<keyword evidence="9" id="KW-1185">Reference proteome</keyword>
<evidence type="ECO:0000256" key="4">
    <source>
        <dbReference type="ARBA" id="ARBA00022989"/>
    </source>
</evidence>
<proteinExistence type="predicted"/>
<evidence type="ECO:0000256" key="6">
    <source>
        <dbReference type="SAM" id="Phobius"/>
    </source>
</evidence>
<feature type="transmembrane region" description="Helical" evidence="6">
    <location>
        <begin position="219"/>
        <end position="242"/>
    </location>
</feature>
<sequence length="251" mass="28362">MKLRAKKSCWQQDIRPAEYVRGTLKSTLLTVLTAWLYYRSALAVPLLAPVWLWHYSIWKRECLRKKTGTFQLQFKDAIQALSSALSTGYSIENAWKETEKELKLLYSGDDRIRKELHIIVSQIRINVPMEQIMGDFTERVKQEDVRNFAAVFTAARKSGGDMVAIIQNTAGQIGDKIEVKREIDTILAAKEYEFKVMSAVPYIIIGYMSLSFPEFMGALYGNVIGTGVMTICLAAYIGACCLGQRIIGIEV</sequence>
<dbReference type="GO" id="GO:0005886">
    <property type="term" value="C:plasma membrane"/>
    <property type="evidence" value="ECO:0007669"/>
    <property type="project" value="UniProtKB-SubCell"/>
</dbReference>
<evidence type="ECO:0000256" key="5">
    <source>
        <dbReference type="ARBA" id="ARBA00023136"/>
    </source>
</evidence>
<accession>A0A4R4FDC5</accession>
<protein>
    <submittedName>
        <fullName evidence="8">Type II secretion system protein F</fullName>
    </submittedName>
</protein>
<keyword evidence="5 6" id="KW-0472">Membrane</keyword>
<organism evidence="8 9">
    <name type="scientific">Extibacter muris</name>
    <dbReference type="NCBI Taxonomy" id="1796622"/>
    <lineage>
        <taxon>Bacteria</taxon>
        <taxon>Bacillati</taxon>
        <taxon>Bacillota</taxon>
        <taxon>Clostridia</taxon>
        <taxon>Lachnospirales</taxon>
        <taxon>Lachnospiraceae</taxon>
        <taxon>Extibacter</taxon>
    </lineage>
</organism>
<name>A0A4R4FDC5_9FIRM</name>
<dbReference type="EMBL" id="SMMX01000016">
    <property type="protein sequence ID" value="TDA20713.1"/>
    <property type="molecule type" value="Genomic_DNA"/>
</dbReference>
<evidence type="ECO:0000256" key="2">
    <source>
        <dbReference type="ARBA" id="ARBA00022475"/>
    </source>
</evidence>
<keyword evidence="4 6" id="KW-1133">Transmembrane helix</keyword>
<feature type="domain" description="Type II secretion system protein GspF" evidence="7">
    <location>
        <begin position="78"/>
        <end position="208"/>
    </location>
</feature>
<dbReference type="AlphaFoldDB" id="A0A4R4FDC5"/>
<evidence type="ECO:0000256" key="1">
    <source>
        <dbReference type="ARBA" id="ARBA00004651"/>
    </source>
</evidence>
<dbReference type="RefSeq" id="WP_132279873.1">
    <property type="nucleotide sequence ID" value="NZ_JAOBST010000025.1"/>
</dbReference>
<dbReference type="InterPro" id="IPR018076">
    <property type="entry name" value="T2SS_GspF_dom"/>
</dbReference>
<dbReference type="PANTHER" id="PTHR35007:SF1">
    <property type="entry name" value="PILUS ASSEMBLY PROTEIN"/>
    <property type="match status" value="1"/>
</dbReference>
<evidence type="ECO:0000313" key="9">
    <source>
        <dbReference type="Proteomes" id="UP000295710"/>
    </source>
</evidence>
<evidence type="ECO:0000256" key="3">
    <source>
        <dbReference type="ARBA" id="ARBA00022692"/>
    </source>
</evidence>
<evidence type="ECO:0000259" key="7">
    <source>
        <dbReference type="Pfam" id="PF00482"/>
    </source>
</evidence>
<dbReference type="Pfam" id="PF00482">
    <property type="entry name" value="T2SSF"/>
    <property type="match status" value="1"/>
</dbReference>
<reference evidence="8 9" key="1">
    <citation type="journal article" date="2016" name="Nat. Microbiol.">
        <title>The Mouse Intestinal Bacterial Collection (miBC) provides host-specific insight into cultured diversity and functional potential of the gut microbiota.</title>
        <authorList>
            <person name="Lagkouvardos I."/>
            <person name="Pukall R."/>
            <person name="Abt B."/>
            <person name="Foesel B.U."/>
            <person name="Meier-Kolthoff J.P."/>
            <person name="Kumar N."/>
            <person name="Bresciani A."/>
            <person name="Martinez I."/>
            <person name="Just S."/>
            <person name="Ziegler C."/>
            <person name="Brugiroux S."/>
            <person name="Garzetti D."/>
            <person name="Wenning M."/>
            <person name="Bui T.P."/>
            <person name="Wang J."/>
            <person name="Hugenholtz F."/>
            <person name="Plugge C.M."/>
            <person name="Peterson D.A."/>
            <person name="Hornef M.W."/>
            <person name="Baines J.F."/>
            <person name="Smidt H."/>
            <person name="Walter J."/>
            <person name="Kristiansen K."/>
            <person name="Nielsen H.B."/>
            <person name="Haller D."/>
            <person name="Overmann J."/>
            <person name="Stecher B."/>
            <person name="Clavel T."/>
        </authorList>
    </citation>
    <scope>NUCLEOTIDE SEQUENCE [LARGE SCALE GENOMIC DNA]</scope>
    <source>
        <strain evidence="8 9">DSM 28560</strain>
    </source>
</reference>
<dbReference type="PANTHER" id="PTHR35007">
    <property type="entry name" value="INTEGRAL MEMBRANE PROTEIN-RELATED"/>
    <property type="match status" value="1"/>
</dbReference>
<keyword evidence="3 6" id="KW-0812">Transmembrane</keyword>
<comment type="subcellular location">
    <subcellularLocation>
        <location evidence="1">Cell membrane</location>
        <topology evidence="1">Multi-pass membrane protein</topology>
    </subcellularLocation>
</comment>